<evidence type="ECO:0000259" key="1">
    <source>
        <dbReference type="Pfam" id="PF01370"/>
    </source>
</evidence>
<dbReference type="InterPro" id="IPR001509">
    <property type="entry name" value="Epimerase_deHydtase"/>
</dbReference>
<name>A0A369YLH2_9PAST</name>
<comment type="caution">
    <text evidence="2">The sequence shown here is derived from an EMBL/GenBank/DDBJ whole genome shotgun (WGS) entry which is preliminary data.</text>
</comment>
<sequence length="337" mass="37876">MKILLTGATSGLGRNAVDFLQNRNIPLIATGRNRTVGQQLMQQGVDFRTCDLAQADESALTALFDGVTAVWHCAALSSPWGDYADFYQANVVATEQLARVAAEHGVSRFIHISTPSIYFDFQHHHHLCETDCAAKRANHYAETKWIAEQKIQQLAKKYPQTQFVILRPRAIFGAYDKVLLPRLLDLLTERHGVLPLPNDGKVKMDVTYALNVVHAMFLATEQTFSSQDDVPTFNITNQEPIELRTLLDKLFRQQLGLSFRIKSVPYPLIATLAKTLECLAKFTKKEPKLTTYSAGTLYFDMILNNDKAITELGYRPLYSLEDAIAQTAQWLKNEGIA</sequence>
<feature type="domain" description="NAD-dependent epimerase/dehydratase" evidence="1">
    <location>
        <begin position="3"/>
        <end position="225"/>
    </location>
</feature>
<reference evidence="2 3" key="1">
    <citation type="submission" date="2018-05" db="EMBL/GenBank/DDBJ databases">
        <title>Draft Genome Sequences for a Diverse set of 7 Haemophilus Species.</title>
        <authorList>
            <person name="Nichols M."/>
            <person name="Topaz N."/>
            <person name="Wang X."/>
            <person name="Wang X."/>
            <person name="Boxrud D."/>
        </authorList>
    </citation>
    <scope>NUCLEOTIDE SEQUENCE [LARGE SCALE GENOMIC DNA]</scope>
    <source>
        <strain evidence="2 3">C2002001239</strain>
    </source>
</reference>
<dbReference type="RefSeq" id="WP_111401657.1">
    <property type="nucleotide sequence ID" value="NZ_QEPN01000001.1"/>
</dbReference>
<organism evidence="2 3">
    <name type="scientific">Haemophilus sputorum</name>
    <dbReference type="NCBI Taxonomy" id="1078480"/>
    <lineage>
        <taxon>Bacteria</taxon>
        <taxon>Pseudomonadati</taxon>
        <taxon>Pseudomonadota</taxon>
        <taxon>Gammaproteobacteria</taxon>
        <taxon>Pasteurellales</taxon>
        <taxon>Pasteurellaceae</taxon>
        <taxon>Haemophilus</taxon>
    </lineage>
</organism>
<dbReference type="InterPro" id="IPR036291">
    <property type="entry name" value="NAD(P)-bd_dom_sf"/>
</dbReference>
<protein>
    <submittedName>
        <fullName evidence="2">NAD(P)-dependent oxidoreductase</fullName>
    </submittedName>
</protein>
<dbReference type="SUPFAM" id="SSF51735">
    <property type="entry name" value="NAD(P)-binding Rossmann-fold domains"/>
    <property type="match status" value="1"/>
</dbReference>
<dbReference type="AlphaFoldDB" id="A0A369YLH2"/>
<evidence type="ECO:0000313" key="2">
    <source>
        <dbReference type="EMBL" id="RDE73867.1"/>
    </source>
</evidence>
<evidence type="ECO:0000313" key="3">
    <source>
        <dbReference type="Proteomes" id="UP000253872"/>
    </source>
</evidence>
<dbReference type="InterPro" id="IPR050177">
    <property type="entry name" value="Lipid_A_modif_metabolic_enz"/>
</dbReference>
<dbReference type="Proteomes" id="UP000253872">
    <property type="component" value="Unassembled WGS sequence"/>
</dbReference>
<gene>
    <name evidence="2" type="ORF">DPV93_01535</name>
</gene>
<dbReference type="Pfam" id="PF01370">
    <property type="entry name" value="Epimerase"/>
    <property type="match status" value="1"/>
</dbReference>
<dbReference type="Gene3D" id="3.40.50.720">
    <property type="entry name" value="NAD(P)-binding Rossmann-like Domain"/>
    <property type="match status" value="1"/>
</dbReference>
<dbReference type="EMBL" id="QEPN01000001">
    <property type="protein sequence ID" value="RDE73867.1"/>
    <property type="molecule type" value="Genomic_DNA"/>
</dbReference>
<accession>A0A369YLH2</accession>
<dbReference type="PANTHER" id="PTHR43245">
    <property type="entry name" value="BIFUNCTIONAL POLYMYXIN RESISTANCE PROTEIN ARNA"/>
    <property type="match status" value="1"/>
</dbReference>
<dbReference type="PANTHER" id="PTHR43245:SF46">
    <property type="entry name" value="NUCLEOSIDE-DIPHOSPHATE-SUGAR EPIMERASE"/>
    <property type="match status" value="1"/>
</dbReference>
<proteinExistence type="predicted"/>
<dbReference type="STRING" id="1035839.GCA_000238795_00664"/>